<name>A0A9P3PTQ8_LYOSH</name>
<organism evidence="1 2">
    <name type="scientific">Lyophyllum shimeji</name>
    <name type="common">Hon-shimeji</name>
    <name type="synonym">Tricholoma shimeji</name>
    <dbReference type="NCBI Taxonomy" id="47721"/>
    <lineage>
        <taxon>Eukaryota</taxon>
        <taxon>Fungi</taxon>
        <taxon>Dikarya</taxon>
        <taxon>Basidiomycota</taxon>
        <taxon>Agaricomycotina</taxon>
        <taxon>Agaricomycetes</taxon>
        <taxon>Agaricomycetidae</taxon>
        <taxon>Agaricales</taxon>
        <taxon>Tricholomatineae</taxon>
        <taxon>Lyophyllaceae</taxon>
        <taxon>Lyophyllum</taxon>
    </lineage>
</organism>
<gene>
    <name evidence="1" type="ORF">LshimejAT787_1000180</name>
</gene>
<dbReference type="AlphaFoldDB" id="A0A9P3PTQ8"/>
<keyword evidence="2" id="KW-1185">Reference proteome</keyword>
<evidence type="ECO:0000313" key="2">
    <source>
        <dbReference type="Proteomes" id="UP001063166"/>
    </source>
</evidence>
<evidence type="ECO:0000313" key="1">
    <source>
        <dbReference type="EMBL" id="GLB41418.1"/>
    </source>
</evidence>
<comment type="caution">
    <text evidence="1">The sequence shown here is derived from an EMBL/GenBank/DDBJ whole genome shotgun (WGS) entry which is preliminary data.</text>
</comment>
<sequence length="70" mass="7597">MEPKRTISYGQPRLLVSLTLPGAVGAMHPIGKSIKAQKTTRMISWELSPPGPDPVDGLSDVFCQDKPHTL</sequence>
<dbReference type="Proteomes" id="UP001063166">
    <property type="component" value="Unassembled WGS sequence"/>
</dbReference>
<proteinExistence type="predicted"/>
<reference evidence="1" key="1">
    <citation type="submission" date="2022-07" db="EMBL/GenBank/DDBJ databases">
        <title>The genome of Lyophyllum shimeji provides insight into the initial evolution of ectomycorrhizal fungal genome.</title>
        <authorList>
            <person name="Kobayashi Y."/>
            <person name="Shibata T."/>
            <person name="Hirakawa H."/>
            <person name="Shigenobu S."/>
            <person name="Nishiyama T."/>
            <person name="Yamada A."/>
            <person name="Hasebe M."/>
            <person name="Kawaguchi M."/>
        </authorList>
    </citation>
    <scope>NUCLEOTIDE SEQUENCE</scope>
    <source>
        <strain evidence="1">AT787</strain>
    </source>
</reference>
<protein>
    <submittedName>
        <fullName evidence="1">Uncharacterized protein</fullName>
    </submittedName>
</protein>
<dbReference type="EMBL" id="BRPK01000010">
    <property type="protein sequence ID" value="GLB41418.1"/>
    <property type="molecule type" value="Genomic_DNA"/>
</dbReference>
<accession>A0A9P3PTQ8</accession>